<keyword evidence="3 5" id="KW-0808">Transferase</keyword>
<dbReference type="SUPFAM" id="SSF55718">
    <property type="entry name" value="SCP-like"/>
    <property type="match status" value="1"/>
</dbReference>
<dbReference type="InterPro" id="IPR016181">
    <property type="entry name" value="Acyl_CoA_acyltransferase"/>
</dbReference>
<dbReference type="SUPFAM" id="SSF55729">
    <property type="entry name" value="Acyl-CoA N-acyltransferases (Nat)"/>
    <property type="match status" value="1"/>
</dbReference>
<dbReference type="Gene3D" id="3.30.1050.10">
    <property type="entry name" value="SCP2 sterol-binding domain"/>
    <property type="match status" value="1"/>
</dbReference>
<dbReference type="PANTHER" id="PTHR37817">
    <property type="entry name" value="N-ACETYLTRANSFERASE EIS"/>
    <property type="match status" value="1"/>
</dbReference>
<feature type="binding site" evidence="5">
    <location>
        <begin position="119"/>
        <end position="120"/>
    </location>
    <ligand>
        <name>acetyl-CoA</name>
        <dbReference type="ChEBI" id="CHEBI:57288"/>
    </ligand>
</feature>
<keyword evidence="2" id="KW-1036">Host cytoplasmic vesicle</keyword>
<evidence type="ECO:0000256" key="4">
    <source>
        <dbReference type="ARBA" id="ARBA00023315"/>
    </source>
</evidence>
<dbReference type="PROSITE" id="PS51186">
    <property type="entry name" value="GNAT"/>
    <property type="match status" value="1"/>
</dbReference>
<dbReference type="InterPro" id="IPR022902">
    <property type="entry name" value="NAcTrfase_Eis"/>
</dbReference>
<dbReference type="HAMAP" id="MF_01812">
    <property type="entry name" value="Eis"/>
    <property type="match status" value="1"/>
</dbReference>
<dbReference type="InterPro" id="IPR051554">
    <property type="entry name" value="Acetyltransferase_Eis"/>
</dbReference>
<dbReference type="Gene3D" id="3.40.630.30">
    <property type="match status" value="2"/>
</dbReference>
<reference evidence="8" key="1">
    <citation type="journal article" date="2019" name="Int. J. Syst. Evol. Microbiol.">
        <title>The Global Catalogue of Microorganisms (GCM) 10K type strain sequencing project: providing services to taxonomists for standard genome sequencing and annotation.</title>
        <authorList>
            <consortium name="The Broad Institute Genomics Platform"/>
            <consortium name="The Broad Institute Genome Sequencing Center for Infectious Disease"/>
            <person name="Wu L."/>
            <person name="Ma J."/>
        </authorList>
    </citation>
    <scope>NUCLEOTIDE SEQUENCE [LARGE SCALE GENOMIC DNA]</scope>
    <source>
        <strain evidence="8">DT72</strain>
    </source>
</reference>
<dbReference type="NCBIfam" id="NF002367">
    <property type="entry name" value="PRK01346.1-4"/>
    <property type="match status" value="1"/>
</dbReference>
<feature type="active site" description="Proton acceptor; via carboxylate" evidence="5">
    <location>
        <position position="401"/>
    </location>
</feature>
<dbReference type="InterPro" id="IPR025559">
    <property type="entry name" value="Eis_dom"/>
</dbReference>
<feature type="binding site" evidence="5">
    <location>
        <begin position="83"/>
        <end position="85"/>
    </location>
    <ligand>
        <name>acetyl-CoA</name>
        <dbReference type="ChEBI" id="CHEBI:57288"/>
    </ligand>
</feature>
<feature type="domain" description="N-acetyltransferase" evidence="6">
    <location>
        <begin position="2"/>
        <end position="150"/>
    </location>
</feature>
<name>A0ABW4P8G7_9NOCA</name>
<dbReference type="InterPro" id="IPR041380">
    <property type="entry name" value="Acetyltransf_17"/>
</dbReference>
<comment type="similarity">
    <text evidence="1 5">Belongs to the acetyltransferase Eis family.</text>
</comment>
<dbReference type="RefSeq" id="WP_378486188.1">
    <property type="nucleotide sequence ID" value="NZ_JBHUFB010000012.1"/>
</dbReference>
<evidence type="ECO:0000256" key="3">
    <source>
        <dbReference type="ARBA" id="ARBA00022679"/>
    </source>
</evidence>
<evidence type="ECO:0000259" key="6">
    <source>
        <dbReference type="PROSITE" id="PS51186"/>
    </source>
</evidence>
<comment type="caution">
    <text evidence="7">The sequence shown here is derived from an EMBL/GenBank/DDBJ whole genome shotgun (WGS) entry which is preliminary data.</text>
</comment>
<gene>
    <name evidence="7" type="ORF">ACFSJG_15840</name>
</gene>
<dbReference type="Pfam" id="PF13527">
    <property type="entry name" value="Acetyltransf_9"/>
    <property type="match status" value="1"/>
</dbReference>
<proteinExistence type="inferred from homology"/>
<comment type="subunit">
    <text evidence="5">Homohexamer; trimer of dimers.</text>
</comment>
<dbReference type="Proteomes" id="UP001597286">
    <property type="component" value="Unassembled WGS sequence"/>
</dbReference>
<accession>A0ABW4P8G7</accession>
<evidence type="ECO:0000256" key="2">
    <source>
        <dbReference type="ARBA" id="ARBA00022488"/>
    </source>
</evidence>
<dbReference type="PANTHER" id="PTHR37817:SF1">
    <property type="entry name" value="N-ACETYLTRANSFERASE EIS"/>
    <property type="match status" value="1"/>
</dbReference>
<evidence type="ECO:0000256" key="1">
    <source>
        <dbReference type="ARBA" id="ARBA00009213"/>
    </source>
</evidence>
<dbReference type="InterPro" id="IPR000182">
    <property type="entry name" value="GNAT_dom"/>
</dbReference>
<dbReference type="Pfam" id="PF17668">
    <property type="entry name" value="Acetyltransf_17"/>
    <property type="match status" value="1"/>
</dbReference>
<evidence type="ECO:0000313" key="8">
    <source>
        <dbReference type="Proteomes" id="UP001597286"/>
    </source>
</evidence>
<dbReference type="GO" id="GO:0016746">
    <property type="term" value="F:acyltransferase activity"/>
    <property type="evidence" value="ECO:0007669"/>
    <property type="project" value="UniProtKB-KW"/>
</dbReference>
<feature type="binding site" evidence="5">
    <location>
        <begin position="91"/>
        <end position="96"/>
    </location>
    <ligand>
        <name>acetyl-CoA</name>
        <dbReference type="ChEBI" id="CHEBI:57288"/>
    </ligand>
</feature>
<dbReference type="EMBL" id="JBHUFB010000012">
    <property type="protein sequence ID" value="MFD1813690.1"/>
    <property type="molecule type" value="Genomic_DNA"/>
</dbReference>
<sequence length="401" mass="43266">MSDVRILRAEADLLRAYDIFRTAMVGLPHLGAPTVGEIVELFEPGRTLGAFVDGTMVGTADSTGGEITLPGGARVPHAAVTHIGVVPTHTRRGILRALVGAQLRAARDSGDVIATLRASEATIYERFGYGIAGSSASWEVSTRRARLRTRSDRPVRLVDVDSALCARIHAAAASDRPGSIDRSPQWWAFGRRRQQVSTAHPGYLAVCGAPGSEIGYVRYRPANPDTWFGADQRTVIVEDLVAADADTTVALLQFLLSLDLVDRFVFAALPVDSALPWLLTDHRAARVLSVQDETWLRVLDVPRALAARTYRGSGSVVLGVEDQLLPENSARYRITPGGAVRTDDAAQIELDVSALGSVLLGGVRWHQLADSGRVRVLDDAAPDAAEDLFWWPRAAFAGFTF</sequence>
<dbReference type="Pfam" id="PF13530">
    <property type="entry name" value="SCP2_2"/>
    <property type="match status" value="1"/>
</dbReference>
<dbReference type="InterPro" id="IPR036527">
    <property type="entry name" value="SCP2_sterol-bd_dom_sf"/>
</dbReference>
<keyword evidence="4 5" id="KW-0012">Acyltransferase</keyword>
<feature type="active site" description="Proton donor" evidence="5">
    <location>
        <position position="124"/>
    </location>
</feature>
<evidence type="ECO:0000313" key="7">
    <source>
        <dbReference type="EMBL" id="MFD1813690.1"/>
    </source>
</evidence>
<evidence type="ECO:0000256" key="5">
    <source>
        <dbReference type="HAMAP-Rule" id="MF_01812"/>
    </source>
</evidence>
<keyword evidence="8" id="KW-1185">Reference proteome</keyword>
<organism evidence="7 8">
    <name type="scientific">Rhodococcus gannanensis</name>
    <dbReference type="NCBI Taxonomy" id="1960308"/>
    <lineage>
        <taxon>Bacteria</taxon>
        <taxon>Bacillati</taxon>
        <taxon>Actinomycetota</taxon>
        <taxon>Actinomycetes</taxon>
        <taxon>Mycobacteriales</taxon>
        <taxon>Nocardiaceae</taxon>
        <taxon>Rhodococcus</taxon>
    </lineage>
</organism>
<dbReference type="EC" id="2.3.1.-" evidence="7"/>
<protein>
    <submittedName>
        <fullName evidence="7">GNAT family N-acetyltransferase</fullName>
        <ecNumber evidence="7">2.3.1.-</ecNumber>
    </submittedName>
</protein>